<dbReference type="InterPro" id="IPR015946">
    <property type="entry name" value="KH_dom-like_a/b"/>
</dbReference>
<dbReference type="Gene3D" id="3.30.300.20">
    <property type="match status" value="1"/>
</dbReference>
<dbReference type="InterPro" id="IPR003718">
    <property type="entry name" value="OsmC/Ohr_fam"/>
</dbReference>
<accession>A0AAD7UIW4</accession>
<dbReference type="AlphaFoldDB" id="A0AAD7UIW4"/>
<proteinExistence type="predicted"/>
<dbReference type="PANTHER" id="PTHR35368:SF1">
    <property type="entry name" value="HYDROPEROXIDE REDUCTASE"/>
    <property type="match status" value="1"/>
</dbReference>
<evidence type="ECO:0008006" key="3">
    <source>
        <dbReference type="Google" id="ProtNLM"/>
    </source>
</evidence>
<dbReference type="SUPFAM" id="SSF82784">
    <property type="entry name" value="OsmC-like"/>
    <property type="match status" value="1"/>
</dbReference>
<evidence type="ECO:0000313" key="1">
    <source>
        <dbReference type="EMBL" id="KAJ8605953.1"/>
    </source>
</evidence>
<dbReference type="EMBL" id="JAQMWT010000306">
    <property type="protein sequence ID" value="KAJ8605953.1"/>
    <property type="molecule type" value="Genomic_DNA"/>
</dbReference>
<dbReference type="Proteomes" id="UP001230188">
    <property type="component" value="Unassembled WGS sequence"/>
</dbReference>
<name>A0AAD7UIW4_9STRA</name>
<gene>
    <name evidence="1" type="ORF">CTAYLR_010801</name>
</gene>
<comment type="caution">
    <text evidence="1">The sequence shown here is derived from an EMBL/GenBank/DDBJ whole genome shotgun (WGS) entry which is preliminary data.</text>
</comment>
<evidence type="ECO:0000313" key="2">
    <source>
        <dbReference type="Proteomes" id="UP001230188"/>
    </source>
</evidence>
<dbReference type="InterPro" id="IPR036102">
    <property type="entry name" value="OsmC/Ohrsf"/>
</dbReference>
<sequence>MVVATLKKKKKQYRVTGVGSKCRTEVKTARHSVVTDTPAKDGGTDVAAEPVETLLAALVGCEQATAHWVARILRFRIDRIEFDVQASRDPRGAIALPVDQTPPVPSRLEKVWGTATVYAQNATPEDIRKLGTIVHTRCPVASMITLSGCALEVEWYLGSSSRTRE</sequence>
<dbReference type="PANTHER" id="PTHR35368">
    <property type="entry name" value="HYDROPEROXIDE REDUCTASE"/>
    <property type="match status" value="1"/>
</dbReference>
<reference evidence="1" key="1">
    <citation type="submission" date="2023-01" db="EMBL/GenBank/DDBJ databases">
        <title>Metagenome sequencing of chrysophaentin producing Chrysophaeum taylorii.</title>
        <authorList>
            <person name="Davison J."/>
            <person name="Bewley C."/>
        </authorList>
    </citation>
    <scope>NUCLEOTIDE SEQUENCE</scope>
    <source>
        <strain evidence="1">NIES-1699</strain>
    </source>
</reference>
<keyword evidence="2" id="KW-1185">Reference proteome</keyword>
<dbReference type="InterPro" id="IPR052924">
    <property type="entry name" value="OsmC/Ohr_hydroprdx_reductase"/>
</dbReference>
<protein>
    <recommendedName>
        <fullName evidence="3">OsmC-like protein</fullName>
    </recommendedName>
</protein>
<organism evidence="1 2">
    <name type="scientific">Chrysophaeum taylorii</name>
    <dbReference type="NCBI Taxonomy" id="2483200"/>
    <lineage>
        <taxon>Eukaryota</taxon>
        <taxon>Sar</taxon>
        <taxon>Stramenopiles</taxon>
        <taxon>Ochrophyta</taxon>
        <taxon>Pelagophyceae</taxon>
        <taxon>Pelagomonadales</taxon>
        <taxon>Pelagomonadaceae</taxon>
        <taxon>Chrysophaeum</taxon>
    </lineage>
</organism>
<dbReference type="Pfam" id="PF02566">
    <property type="entry name" value="OsmC"/>
    <property type="match status" value="1"/>
</dbReference>